<accession>A0A8J3IAZ2</accession>
<dbReference type="EMBL" id="BNJF01000008">
    <property type="protein sequence ID" value="GHO50558.1"/>
    <property type="molecule type" value="Genomic_DNA"/>
</dbReference>
<protein>
    <submittedName>
        <fullName evidence="1">Uncharacterized protein</fullName>
    </submittedName>
</protein>
<evidence type="ECO:0000313" key="2">
    <source>
        <dbReference type="Proteomes" id="UP000612362"/>
    </source>
</evidence>
<sequence>MASSHMSYAGKTDQLKASSRCWAPIYASKKQAAPAAISTTYAPYITRKLAHLSTLGKV</sequence>
<dbReference type="Proteomes" id="UP000612362">
    <property type="component" value="Unassembled WGS sequence"/>
</dbReference>
<gene>
    <name evidence="1" type="ORF">KSX_87210</name>
</gene>
<name>A0A8J3IAZ2_9CHLR</name>
<proteinExistence type="predicted"/>
<organism evidence="1 2">
    <name type="scientific">Ktedonospora formicarum</name>
    <dbReference type="NCBI Taxonomy" id="2778364"/>
    <lineage>
        <taxon>Bacteria</taxon>
        <taxon>Bacillati</taxon>
        <taxon>Chloroflexota</taxon>
        <taxon>Ktedonobacteria</taxon>
        <taxon>Ktedonobacterales</taxon>
        <taxon>Ktedonobacteraceae</taxon>
        <taxon>Ktedonospora</taxon>
    </lineage>
</organism>
<keyword evidence="2" id="KW-1185">Reference proteome</keyword>
<evidence type="ECO:0000313" key="1">
    <source>
        <dbReference type="EMBL" id="GHO50558.1"/>
    </source>
</evidence>
<comment type="caution">
    <text evidence="1">The sequence shown here is derived from an EMBL/GenBank/DDBJ whole genome shotgun (WGS) entry which is preliminary data.</text>
</comment>
<dbReference type="AlphaFoldDB" id="A0A8J3IAZ2"/>
<reference evidence="1" key="1">
    <citation type="submission" date="2020-10" db="EMBL/GenBank/DDBJ databases">
        <title>Taxonomic study of unclassified bacteria belonging to the class Ktedonobacteria.</title>
        <authorList>
            <person name="Yabe S."/>
            <person name="Wang C.M."/>
            <person name="Zheng Y."/>
            <person name="Sakai Y."/>
            <person name="Cavaletti L."/>
            <person name="Monciardini P."/>
            <person name="Donadio S."/>
        </authorList>
    </citation>
    <scope>NUCLEOTIDE SEQUENCE</scope>
    <source>
        <strain evidence="1">SOSP1-1</strain>
    </source>
</reference>